<feature type="region of interest" description="Disordered" evidence="4">
    <location>
        <begin position="1"/>
        <end position="21"/>
    </location>
</feature>
<reference evidence="5" key="1">
    <citation type="submission" date="2024-06" db="UniProtKB">
        <authorList>
            <consortium name="RefSeq"/>
        </authorList>
    </citation>
    <scope>NUCLEOTIDE SEQUENCE [LARGE SCALE GENOMIC DNA]</scope>
    <source>
        <strain evidence="5">MV2-25</strain>
    </source>
</reference>
<feature type="compositionally biased region" description="Acidic residues" evidence="4">
    <location>
        <begin position="129"/>
        <end position="153"/>
    </location>
</feature>
<keyword evidence="1" id="KW-0677">Repeat</keyword>
<dbReference type="InterPro" id="IPR051730">
    <property type="entry name" value="NASP-like"/>
</dbReference>
<keyword evidence="5" id="KW-1185">Reference proteome</keyword>
<evidence type="ECO:0000313" key="6">
    <source>
        <dbReference type="RefSeq" id="XP_001359814.4"/>
    </source>
</evidence>
<dbReference type="AlphaFoldDB" id="A0A6I8US61"/>
<evidence type="ECO:0000256" key="4">
    <source>
        <dbReference type="SAM" id="MobiDB-lite"/>
    </source>
</evidence>
<organism evidence="5 6">
    <name type="scientific">Drosophila pseudoobscura pseudoobscura</name>
    <name type="common">Fruit fly</name>
    <dbReference type="NCBI Taxonomy" id="46245"/>
    <lineage>
        <taxon>Eukaryota</taxon>
        <taxon>Metazoa</taxon>
        <taxon>Ecdysozoa</taxon>
        <taxon>Arthropoda</taxon>
        <taxon>Hexapoda</taxon>
        <taxon>Insecta</taxon>
        <taxon>Pterygota</taxon>
        <taxon>Neoptera</taxon>
        <taxon>Endopterygota</taxon>
        <taxon>Diptera</taxon>
        <taxon>Brachycera</taxon>
        <taxon>Muscomorpha</taxon>
        <taxon>Ephydroidea</taxon>
        <taxon>Drosophilidae</taxon>
        <taxon>Drosophila</taxon>
        <taxon>Sophophora</taxon>
    </lineage>
</organism>
<feature type="compositionally biased region" description="Basic and acidic residues" evidence="4">
    <location>
        <begin position="155"/>
        <end position="195"/>
    </location>
</feature>
<sequence length="538" mass="56155">MSAEAEAIVTTAAADASTSPTKIKKVAAVDADTTPDNAVPVATDGASEGNGKVEQERAEKILKGKELFSQGSRNFLVKSYDEAADELSQVCQLYEEVYGELADELGQPLLLYAKALIAMALDENKVIDVPDEAADDDDEDMDDDDDAGDEAGEAAESKKEAGDDKKEAGEAKKEASEAKEAAESKKEAEPSKKEANGAGSTNGKALDSIKEASDEADSTVDAPTDEKNAKKSSTGVEEVSSSNGGATVNDDERPSTSNGEAAASPSNGAAASAGGEDEEETEEGVSGSLQLAWEILEAAAKIFLRQGLNGLPYLAEVQTELANIEFENGILEAAREDYEKALLILSDLPTKNRRALAELHYKIGLTFLMAQQNKEGAASLRLSSALIEEEITEIKQKEEPLSDREKNNMLDLEETKQEILAKIQEIEEMQAQTIAEVRAALDSYIKPMGSGSSSSGGASSNDAAASSSTNGAASSPSPSSSSSAAASSAVAATSSSSTISSSSTAKPTDITHLIKRKKPEEPGSEAEALCSPAKRPAL</sequence>
<dbReference type="GO" id="GO:0042393">
    <property type="term" value="F:histone binding"/>
    <property type="evidence" value="ECO:0007669"/>
    <property type="project" value="TreeGrafter"/>
</dbReference>
<feature type="region of interest" description="Disordered" evidence="4">
    <location>
        <begin position="128"/>
        <end position="286"/>
    </location>
</feature>
<dbReference type="PANTHER" id="PTHR15081">
    <property type="entry name" value="NUCLEAR AUTOANTIGENIC SPERM PROTEIN NASP -RELATED"/>
    <property type="match status" value="1"/>
</dbReference>
<dbReference type="RefSeq" id="XP_001359814.4">
    <property type="nucleotide sequence ID" value="XM_001359777.5"/>
</dbReference>
<dbReference type="Gene3D" id="1.25.40.10">
    <property type="entry name" value="Tetratricopeptide repeat domain"/>
    <property type="match status" value="1"/>
</dbReference>
<dbReference type="SUPFAM" id="SSF48452">
    <property type="entry name" value="TPR-like"/>
    <property type="match status" value="1"/>
</dbReference>
<evidence type="ECO:0000256" key="3">
    <source>
        <dbReference type="SAM" id="Coils"/>
    </source>
</evidence>
<proteinExistence type="predicted"/>
<dbReference type="Proteomes" id="UP000001819">
    <property type="component" value="Chromosome 2"/>
</dbReference>
<dbReference type="PANTHER" id="PTHR15081:SF1">
    <property type="entry name" value="NUCLEAR AUTOANTIGENIC SPERM PROTEIN"/>
    <property type="match status" value="1"/>
</dbReference>
<evidence type="ECO:0000256" key="1">
    <source>
        <dbReference type="ARBA" id="ARBA00022737"/>
    </source>
</evidence>
<name>A0A6I8US61_DROPS</name>
<dbReference type="KEGG" id="dpo:4803012"/>
<feature type="compositionally biased region" description="Polar residues" evidence="4">
    <location>
        <begin position="231"/>
        <end position="246"/>
    </location>
</feature>
<dbReference type="InParanoid" id="A0A6I8US61"/>
<accession>A0A6I8US61</accession>
<evidence type="ECO:0000256" key="2">
    <source>
        <dbReference type="ARBA" id="ARBA00022803"/>
    </source>
</evidence>
<feature type="compositionally biased region" description="Low complexity" evidence="4">
    <location>
        <begin position="450"/>
        <end position="505"/>
    </location>
</feature>
<keyword evidence="2" id="KW-0802">TPR repeat</keyword>
<keyword evidence="3" id="KW-0175">Coiled coil</keyword>
<gene>
    <name evidence="6" type="primary">Nasp</name>
</gene>
<evidence type="ECO:0000313" key="5">
    <source>
        <dbReference type="Proteomes" id="UP000001819"/>
    </source>
</evidence>
<feature type="coiled-coil region" evidence="3">
    <location>
        <begin position="402"/>
        <end position="432"/>
    </location>
</feature>
<feature type="region of interest" description="Disordered" evidence="4">
    <location>
        <begin position="448"/>
        <end position="538"/>
    </location>
</feature>
<dbReference type="GO" id="GO:0005654">
    <property type="term" value="C:nucleoplasm"/>
    <property type="evidence" value="ECO:0007669"/>
    <property type="project" value="TreeGrafter"/>
</dbReference>
<dbReference type="FunCoup" id="A0A6I8US61">
    <property type="interactions" value="461"/>
</dbReference>
<feature type="compositionally biased region" description="Low complexity" evidence="4">
    <location>
        <begin position="257"/>
        <end position="274"/>
    </location>
</feature>
<dbReference type="GO" id="GO:0034080">
    <property type="term" value="P:CENP-A containing chromatin assembly"/>
    <property type="evidence" value="ECO:0007669"/>
    <property type="project" value="TreeGrafter"/>
</dbReference>
<feature type="compositionally biased region" description="Low complexity" evidence="4">
    <location>
        <begin position="1"/>
        <end position="19"/>
    </location>
</feature>
<dbReference type="GO" id="GO:0006335">
    <property type="term" value="P:DNA replication-dependent chromatin assembly"/>
    <property type="evidence" value="ECO:0007669"/>
    <property type="project" value="TreeGrafter"/>
</dbReference>
<protein>
    <submittedName>
        <fullName evidence="6">Protein NASP homolog</fullName>
    </submittedName>
</protein>
<reference evidence="6" key="2">
    <citation type="submission" date="2025-08" db="UniProtKB">
        <authorList>
            <consortium name="RefSeq"/>
        </authorList>
    </citation>
    <scope>IDENTIFICATION</scope>
    <source>
        <strain evidence="6">MV-25-SWS-2005</strain>
        <tissue evidence="6">Whole body</tissue>
    </source>
</reference>
<dbReference type="InterPro" id="IPR011990">
    <property type="entry name" value="TPR-like_helical_dom_sf"/>
</dbReference>